<dbReference type="OrthoDB" id="7306693at2"/>
<sequence>MEPFSLTTAVVAASLLGTVVIDVGMNTLQNWYDTFYADALWSSRPINGELDRQLKREEAQIDALMREENFVSEDSDAQ</sequence>
<dbReference type="EMBL" id="RXMA01000006">
    <property type="protein sequence ID" value="RTR21500.1"/>
    <property type="molecule type" value="Genomic_DNA"/>
</dbReference>
<comment type="caution">
    <text evidence="2">The sequence shown here is derived from an EMBL/GenBank/DDBJ whole genome shotgun (WGS) entry which is preliminary data.</text>
</comment>
<keyword evidence="1" id="KW-0175">Coiled coil</keyword>
<evidence type="ECO:0000313" key="3">
    <source>
        <dbReference type="Proteomes" id="UP000277007"/>
    </source>
</evidence>
<dbReference type="AlphaFoldDB" id="A0A431VJR4"/>
<keyword evidence="3" id="KW-1185">Reference proteome</keyword>
<gene>
    <name evidence="2" type="ORF">EJ903_08830</name>
</gene>
<accession>A0A431VJR4</accession>
<protein>
    <submittedName>
        <fullName evidence="2">Uncharacterized protein</fullName>
    </submittedName>
</protein>
<feature type="coiled-coil region" evidence="1">
    <location>
        <begin position="47"/>
        <end position="74"/>
    </location>
</feature>
<organism evidence="2 3">
    <name type="scientific">Azospirillum griseum</name>
    <dbReference type="NCBI Taxonomy" id="2496639"/>
    <lineage>
        <taxon>Bacteria</taxon>
        <taxon>Pseudomonadati</taxon>
        <taxon>Pseudomonadota</taxon>
        <taxon>Alphaproteobacteria</taxon>
        <taxon>Rhodospirillales</taxon>
        <taxon>Azospirillaceae</taxon>
        <taxon>Azospirillum</taxon>
    </lineage>
</organism>
<proteinExistence type="predicted"/>
<reference evidence="2 3" key="1">
    <citation type="submission" date="2018-12" db="EMBL/GenBank/DDBJ databases">
        <authorList>
            <person name="Yang Y."/>
        </authorList>
    </citation>
    <scope>NUCLEOTIDE SEQUENCE [LARGE SCALE GENOMIC DNA]</scope>
    <source>
        <strain evidence="2 3">L-25-5w-1</strain>
    </source>
</reference>
<dbReference type="Proteomes" id="UP000277007">
    <property type="component" value="Unassembled WGS sequence"/>
</dbReference>
<evidence type="ECO:0000313" key="2">
    <source>
        <dbReference type="EMBL" id="RTR21500.1"/>
    </source>
</evidence>
<dbReference type="RefSeq" id="WP_126614229.1">
    <property type="nucleotide sequence ID" value="NZ_JBHUCY010000003.1"/>
</dbReference>
<evidence type="ECO:0000256" key="1">
    <source>
        <dbReference type="SAM" id="Coils"/>
    </source>
</evidence>
<name>A0A431VJR4_9PROT</name>